<evidence type="ECO:0000313" key="3">
    <source>
        <dbReference type="Proteomes" id="UP000283895"/>
    </source>
</evidence>
<dbReference type="EMBL" id="LKEA01000014">
    <property type="protein sequence ID" value="ROW04441.1"/>
    <property type="molecule type" value="Genomic_DNA"/>
</dbReference>
<sequence>MRPNYIIKCHLHPDHINNPAVIRTLSCPADGDFYTMHLALQLAFGWATTHSFDFAVLNPSYSPPTDVMQMVDRLGRQHGVGGGVNPALEPPEYLFRITDPVVRTQFSGIDRMHEGQRQHPHTKEKGADAYKLHQLFEDAKWQGKKLVYTYDFGDNWEHFLTVEGRCDRTRDFQVLSGTGHYVAEDVGSIPGWENLKAAYQARNPTSEQKERRGWFENMSSNGNQRGLAGDRVNLFENKDEINRNLRYENICDYFERHADEHENKSAARLKWLTGKRGC</sequence>
<dbReference type="Gene3D" id="3.10.290.30">
    <property type="entry name" value="MM3350-like"/>
    <property type="match status" value="1"/>
</dbReference>
<name>A0A423WM16_9PEZI</name>
<keyword evidence="3" id="KW-1185">Reference proteome</keyword>
<gene>
    <name evidence="2" type="ORF">VMCG_05090</name>
</gene>
<dbReference type="Proteomes" id="UP000283895">
    <property type="component" value="Unassembled WGS sequence"/>
</dbReference>
<dbReference type="OrthoDB" id="4913826at2759"/>
<dbReference type="STRING" id="356882.A0A423WM16"/>
<protein>
    <recommendedName>
        <fullName evidence="1">Plasmid pRiA4b Orf3-like domain-containing protein</fullName>
    </recommendedName>
</protein>
<comment type="caution">
    <text evidence="2">The sequence shown here is derived from an EMBL/GenBank/DDBJ whole genome shotgun (WGS) entry which is preliminary data.</text>
</comment>
<evidence type="ECO:0000313" key="2">
    <source>
        <dbReference type="EMBL" id="ROW04441.1"/>
    </source>
</evidence>
<dbReference type="SUPFAM" id="SSF159941">
    <property type="entry name" value="MM3350-like"/>
    <property type="match status" value="2"/>
</dbReference>
<reference evidence="2 3" key="1">
    <citation type="submission" date="2015-09" db="EMBL/GenBank/DDBJ databases">
        <title>Host preference determinants of Valsa canker pathogens revealed by comparative genomics.</title>
        <authorList>
            <person name="Yin Z."/>
            <person name="Huang L."/>
        </authorList>
    </citation>
    <scope>NUCLEOTIDE SEQUENCE [LARGE SCALE GENOMIC DNA]</scope>
    <source>
        <strain evidence="2 3">03-1</strain>
    </source>
</reference>
<dbReference type="PANTHER" id="PTHR41878">
    <property type="entry name" value="LEXA REPRESSOR-RELATED"/>
    <property type="match status" value="1"/>
</dbReference>
<accession>A0A423WM16</accession>
<feature type="domain" description="Plasmid pRiA4b Orf3-like" evidence="1">
    <location>
        <begin position="18"/>
        <end position="216"/>
    </location>
</feature>
<dbReference type="PANTHER" id="PTHR41878:SF1">
    <property type="entry name" value="TNPR PROTEIN"/>
    <property type="match status" value="1"/>
</dbReference>
<dbReference type="Pfam" id="PF07929">
    <property type="entry name" value="PRiA4_ORF3"/>
    <property type="match status" value="1"/>
</dbReference>
<proteinExistence type="predicted"/>
<organism evidence="2 3">
    <name type="scientific">Cytospora schulzeri</name>
    <dbReference type="NCBI Taxonomy" id="448051"/>
    <lineage>
        <taxon>Eukaryota</taxon>
        <taxon>Fungi</taxon>
        <taxon>Dikarya</taxon>
        <taxon>Ascomycota</taxon>
        <taxon>Pezizomycotina</taxon>
        <taxon>Sordariomycetes</taxon>
        <taxon>Sordariomycetidae</taxon>
        <taxon>Diaporthales</taxon>
        <taxon>Cytosporaceae</taxon>
        <taxon>Cytospora</taxon>
    </lineage>
</organism>
<dbReference type="InterPro" id="IPR024047">
    <property type="entry name" value="MM3350-like_sf"/>
</dbReference>
<dbReference type="AlphaFoldDB" id="A0A423WM16"/>
<evidence type="ECO:0000259" key="1">
    <source>
        <dbReference type="Pfam" id="PF07929"/>
    </source>
</evidence>
<dbReference type="InterPro" id="IPR012912">
    <property type="entry name" value="Plasmid_pRiA4b_Orf3-like"/>
</dbReference>